<evidence type="ECO:0000313" key="5">
    <source>
        <dbReference type="EMBL" id="CEM14765.1"/>
    </source>
</evidence>
<protein>
    <recommendedName>
        <fullName evidence="6">TATA-box-binding protein</fullName>
    </recommendedName>
</protein>
<feature type="compositionally biased region" description="Low complexity" evidence="4">
    <location>
        <begin position="10"/>
        <end position="23"/>
    </location>
</feature>
<dbReference type="Gene3D" id="3.30.310.10">
    <property type="entry name" value="TATA-Binding Protein"/>
    <property type="match status" value="2"/>
</dbReference>
<dbReference type="AlphaFoldDB" id="A0A0G4FMH0"/>
<dbReference type="InterPro" id="IPR012295">
    <property type="entry name" value="TBP_dom_sf"/>
</dbReference>
<evidence type="ECO:0000256" key="4">
    <source>
        <dbReference type="SAM" id="MobiDB-lite"/>
    </source>
</evidence>
<evidence type="ECO:0000256" key="2">
    <source>
        <dbReference type="ARBA" id="ARBA00023125"/>
    </source>
</evidence>
<dbReference type="VEuPathDB" id="CryptoDB:Cvel_17608"/>
<proteinExistence type="inferred from homology"/>
<dbReference type="PRINTS" id="PR00686">
    <property type="entry name" value="TIFACTORIID"/>
</dbReference>
<evidence type="ECO:0000256" key="1">
    <source>
        <dbReference type="ARBA" id="ARBA00005560"/>
    </source>
</evidence>
<reference evidence="5" key="1">
    <citation type="submission" date="2014-11" db="EMBL/GenBank/DDBJ databases">
        <authorList>
            <person name="Otto D Thomas"/>
            <person name="Naeem Raeece"/>
        </authorList>
    </citation>
    <scope>NUCLEOTIDE SEQUENCE</scope>
</reference>
<sequence length="204" mass="22954">MDRTERLHDQLALSSSSADQSDLPRPRSPTVSNLICSVQTGCYLDLKRVYFALRNTEYNPKRTNAVIFRLQDPSVTAIIYEKGRVLITSAQSEAEARLAGKKIIRLLQLSVHPEANFCNFKVESLMANGDVCHPIRLEELAKANPAYASYEPEVFSGLVWQSIKPYARVLIWVTGSVSINGQVSQAEVQEVFRKIVELVRPFRS</sequence>
<feature type="region of interest" description="Disordered" evidence="4">
    <location>
        <begin position="1"/>
        <end position="29"/>
    </location>
</feature>
<dbReference type="GO" id="GO:0006352">
    <property type="term" value="P:DNA-templated transcription initiation"/>
    <property type="evidence" value="ECO:0007669"/>
    <property type="project" value="InterPro"/>
</dbReference>
<comment type="similarity">
    <text evidence="1">Belongs to the TBP family.</text>
</comment>
<evidence type="ECO:0000256" key="3">
    <source>
        <dbReference type="ARBA" id="ARBA00023163"/>
    </source>
</evidence>
<dbReference type="PhylomeDB" id="A0A0G4FMH0"/>
<dbReference type="GO" id="GO:0003677">
    <property type="term" value="F:DNA binding"/>
    <property type="evidence" value="ECO:0007669"/>
    <property type="project" value="UniProtKB-KW"/>
</dbReference>
<dbReference type="SUPFAM" id="SSF55945">
    <property type="entry name" value="TATA-box binding protein-like"/>
    <property type="match status" value="2"/>
</dbReference>
<dbReference type="PANTHER" id="PTHR10126">
    <property type="entry name" value="TATA-BOX BINDING PROTEIN"/>
    <property type="match status" value="1"/>
</dbReference>
<organism evidence="5">
    <name type="scientific">Chromera velia CCMP2878</name>
    <dbReference type="NCBI Taxonomy" id="1169474"/>
    <lineage>
        <taxon>Eukaryota</taxon>
        <taxon>Sar</taxon>
        <taxon>Alveolata</taxon>
        <taxon>Colpodellida</taxon>
        <taxon>Chromeraceae</taxon>
        <taxon>Chromera</taxon>
    </lineage>
</organism>
<keyword evidence="3" id="KW-0804">Transcription</keyword>
<accession>A0A0G4FMH0</accession>
<dbReference type="EMBL" id="CDMZ01000459">
    <property type="protein sequence ID" value="CEM14765.1"/>
    <property type="molecule type" value="Genomic_DNA"/>
</dbReference>
<keyword evidence="2" id="KW-0238">DNA-binding</keyword>
<dbReference type="Pfam" id="PF00352">
    <property type="entry name" value="TBP"/>
    <property type="match status" value="2"/>
</dbReference>
<dbReference type="InterPro" id="IPR000814">
    <property type="entry name" value="TBP"/>
</dbReference>
<dbReference type="CDD" id="cd00652">
    <property type="entry name" value="TBP_TLF"/>
    <property type="match status" value="1"/>
</dbReference>
<gene>
    <name evidence="5" type="ORF">Cvel_17608</name>
</gene>
<evidence type="ECO:0008006" key="6">
    <source>
        <dbReference type="Google" id="ProtNLM"/>
    </source>
</evidence>
<name>A0A0G4FMH0_9ALVE</name>